<gene>
    <name evidence="1" type="primary">ycf17</name>
</gene>
<reference evidence="1" key="1">
    <citation type="submission" date="2019-07" db="EMBL/GenBank/DDBJ databases">
        <authorList>
            <person name="Zhang J."/>
            <person name="Liu T."/>
        </authorList>
    </citation>
    <scope>NUCLEOTIDE SEQUENCE</scope>
</reference>
<reference evidence="1" key="2">
    <citation type="journal article" date="2021" name="Genomics">
        <title>Comparative analysis of mitochondrial genomes of Nirvanini and Evacanthini (Hemiptera: Cicadellidae) reveals an explicit evolutionary relationship.</title>
        <authorList>
            <person name="Du Y."/>
            <person name="Liang Z."/>
            <person name="Dietrich C.H."/>
            <person name="Dai W."/>
        </authorList>
    </citation>
    <scope>NUCLEOTIDE SEQUENCE</scope>
</reference>
<keyword evidence="1" id="KW-0934">Plastid</keyword>
<name>A0A8E7PH53_9FLOR</name>
<dbReference type="AlphaFoldDB" id="A0A8E7PH53"/>
<accession>A0A8E7PH53</accession>
<proteinExistence type="predicted"/>
<protein>
    <submittedName>
        <fullName evidence="1">CAB/ELIP/HLIP superfamily protein</fullName>
    </submittedName>
</protein>
<organism evidence="1">
    <name type="scientific">Eucheuma denticulatum</name>
    <dbReference type="NCBI Taxonomy" id="305493"/>
    <lineage>
        <taxon>Eukaryota</taxon>
        <taxon>Rhodophyta</taxon>
        <taxon>Florideophyceae</taxon>
        <taxon>Rhodymeniophycidae</taxon>
        <taxon>Gigartinales</taxon>
        <taxon>Solieriaceae</taxon>
        <taxon>Eucheuma</taxon>
    </lineage>
</organism>
<dbReference type="EMBL" id="MN240357">
    <property type="protein sequence ID" value="QVY58257.1"/>
    <property type="molecule type" value="Genomic_DNA"/>
</dbReference>
<geneLocation type="plastid" evidence="1"/>
<evidence type="ECO:0000313" key="1">
    <source>
        <dbReference type="EMBL" id="QVY58257.1"/>
    </source>
</evidence>
<sequence>MILFFMNILLSNKWIWGFSEEAESWNGRLAMVAFCVIIIIELKHSCSILDALGIRE</sequence>